<dbReference type="EMBL" id="QBKR01000033">
    <property type="protein sequence ID" value="PTX51485.1"/>
    <property type="molecule type" value="Genomic_DNA"/>
</dbReference>
<evidence type="ECO:0000259" key="2">
    <source>
        <dbReference type="Pfam" id="PF12697"/>
    </source>
</evidence>
<name>A0A2T6B602_9BACL</name>
<evidence type="ECO:0000313" key="3">
    <source>
        <dbReference type="EMBL" id="PTX51485.1"/>
    </source>
</evidence>
<dbReference type="OrthoDB" id="9808543at2"/>
<keyword evidence="3" id="KW-0378">Hydrolase</keyword>
<comment type="similarity">
    <text evidence="1">Belongs to the AB hydrolase superfamily. FUS2 hydrolase family.</text>
</comment>
<proteinExistence type="inferred from homology"/>
<dbReference type="GO" id="GO:0016787">
    <property type="term" value="F:hydrolase activity"/>
    <property type="evidence" value="ECO:0007669"/>
    <property type="project" value="UniProtKB-KW"/>
</dbReference>
<comment type="caution">
    <text evidence="3">The sequence shown here is derived from an EMBL/GenBank/DDBJ whole genome shotgun (WGS) entry which is preliminary data.</text>
</comment>
<dbReference type="AlphaFoldDB" id="A0A2T6B602"/>
<dbReference type="Pfam" id="PF12697">
    <property type="entry name" value="Abhydrolase_6"/>
    <property type="match status" value="1"/>
</dbReference>
<organism evidence="3 4">
    <name type="scientific">Melghirimyces profundicolus</name>
    <dbReference type="NCBI Taxonomy" id="1242148"/>
    <lineage>
        <taxon>Bacteria</taxon>
        <taxon>Bacillati</taxon>
        <taxon>Bacillota</taxon>
        <taxon>Bacilli</taxon>
        <taxon>Bacillales</taxon>
        <taxon>Thermoactinomycetaceae</taxon>
        <taxon>Melghirimyces</taxon>
    </lineage>
</organism>
<dbReference type="InterPro" id="IPR029058">
    <property type="entry name" value="AB_hydrolase_fold"/>
</dbReference>
<dbReference type="InterPro" id="IPR000073">
    <property type="entry name" value="AB_hydrolase_1"/>
</dbReference>
<dbReference type="InterPro" id="IPR050261">
    <property type="entry name" value="FrsA_esterase"/>
</dbReference>
<evidence type="ECO:0000256" key="1">
    <source>
        <dbReference type="ARBA" id="ARBA00038115"/>
    </source>
</evidence>
<keyword evidence="4" id="KW-1185">Reference proteome</keyword>
<dbReference type="Gene3D" id="3.40.50.1820">
    <property type="entry name" value="alpha/beta hydrolase"/>
    <property type="match status" value="1"/>
</dbReference>
<dbReference type="SUPFAM" id="SSF53474">
    <property type="entry name" value="alpha/beta-Hydrolases"/>
    <property type="match status" value="1"/>
</dbReference>
<sequence length="285" mass="32315">MFAPKNMRSESFVLDLGKENRVIRGEVRLPDSPGPHPAAIICHGFKGFKDWGFFPHTGRFLAESGLAAVTFDFSMNGVGEDPETFSELNRFARNTFSREQEDLRFLVRKMKERKLPFGDELDTGRFALLGHSRGGANSLLFALDHPEVAGVVLWNSVSRVDFFSDELKREIREKGRGFIPNARTGQDMPVDREVLDDIESNRERFDLLRRLRSFDKPILILQGDEDPSVPVQSAEALREACPRSQLILIRGAGHTFNATHPFRGPTDALNEALDHTLRFFLKIFN</sequence>
<feature type="domain" description="AB hydrolase-1" evidence="2">
    <location>
        <begin position="40"/>
        <end position="261"/>
    </location>
</feature>
<dbReference type="RefSeq" id="WP_108026089.1">
    <property type="nucleotide sequence ID" value="NZ_QBKR01000033.1"/>
</dbReference>
<protein>
    <submittedName>
        <fullName evidence="3">Dienelactone hydrolase family protein</fullName>
    </submittedName>
</protein>
<reference evidence="3 4" key="1">
    <citation type="submission" date="2018-04" db="EMBL/GenBank/DDBJ databases">
        <title>Genomic Encyclopedia of Archaeal and Bacterial Type Strains, Phase II (KMG-II): from individual species to whole genera.</title>
        <authorList>
            <person name="Goeker M."/>
        </authorList>
    </citation>
    <scope>NUCLEOTIDE SEQUENCE [LARGE SCALE GENOMIC DNA]</scope>
    <source>
        <strain evidence="3 4">DSM 45787</strain>
    </source>
</reference>
<dbReference type="PANTHER" id="PTHR22946">
    <property type="entry name" value="DIENELACTONE HYDROLASE DOMAIN-CONTAINING PROTEIN-RELATED"/>
    <property type="match status" value="1"/>
</dbReference>
<evidence type="ECO:0000313" key="4">
    <source>
        <dbReference type="Proteomes" id="UP000244240"/>
    </source>
</evidence>
<accession>A0A2T6B602</accession>
<gene>
    <name evidence="3" type="ORF">C8P63_13317</name>
</gene>
<dbReference type="Proteomes" id="UP000244240">
    <property type="component" value="Unassembled WGS sequence"/>
</dbReference>